<keyword evidence="3 9" id="KW-0808">Transferase</keyword>
<evidence type="ECO:0000256" key="2">
    <source>
        <dbReference type="ARBA" id="ARBA00005583"/>
    </source>
</evidence>
<feature type="region of interest" description="Disordered" evidence="7">
    <location>
        <begin position="1"/>
        <end position="48"/>
    </location>
</feature>
<organism evidence="9 10">
    <name type="scientific">Trema orientale</name>
    <name type="common">Charcoal tree</name>
    <name type="synonym">Celtis orientalis</name>
    <dbReference type="NCBI Taxonomy" id="63057"/>
    <lineage>
        <taxon>Eukaryota</taxon>
        <taxon>Viridiplantae</taxon>
        <taxon>Streptophyta</taxon>
        <taxon>Embryophyta</taxon>
        <taxon>Tracheophyta</taxon>
        <taxon>Spermatophyta</taxon>
        <taxon>Magnoliopsida</taxon>
        <taxon>eudicotyledons</taxon>
        <taxon>Gunneridae</taxon>
        <taxon>Pentapetalae</taxon>
        <taxon>rosids</taxon>
        <taxon>fabids</taxon>
        <taxon>Rosales</taxon>
        <taxon>Cannabaceae</taxon>
        <taxon>Trema</taxon>
    </lineage>
</organism>
<feature type="transmembrane region" description="Helical" evidence="8">
    <location>
        <begin position="205"/>
        <end position="227"/>
    </location>
</feature>
<dbReference type="GO" id="GO:0044038">
    <property type="term" value="P:cell wall macromolecule biosynthetic process"/>
    <property type="evidence" value="ECO:0007669"/>
    <property type="project" value="TreeGrafter"/>
</dbReference>
<comment type="caution">
    <text evidence="9">The sequence shown here is derived from an EMBL/GenBank/DDBJ whole genome shotgun (WGS) entry which is preliminary data.</text>
</comment>
<sequence length="529" mass="56860">MAIHSHLHSPPLDHLPHLSPSSSSSSSSSSSRPLRRSRSSKRRSVPTLPRFQGSFSFSALKFTGPNIRRRHGCHHLRRRNVQFRVFDEGSVDIPLLDGWGDHEDTKGYVMSSSDGEYSDAEFVVNPVNDIDLPTATVSNNDALSLAAHRLGMVGRGHKKHRQVIRYGVLLNIGLILFLTVLLLYVDGCAWRIVRLPLAPFYLTRPFLISAILASCAGYVCVPLLYGLKMYQIIRKQGPARHSVKKRTPTMGGLFFVPVGVIVAKYITGFSSTEVSGAAAATLAFGAIGLLDDILILIKNHNSGLSARAKILLEVAVGVCFSFWLNTRSVSSPYGMKMLVPLPAPLGLVQLGKWYLLLTSFCLVSMGNGVNLTDGLDGLAGGTAALAFVGMSIAVLPICSDLSIFGASMAGACVGFLLHNRYKASVFMGDTGSLALGGGLAAMAACTGMFFPLFVSSGIFVVEASSVIMQVLYFKTTKYFRGTGCRLFRMAPIHHHLELCGIKEPLIVAGAYVIASSLALFAGYLGLISA</sequence>
<evidence type="ECO:0000256" key="3">
    <source>
        <dbReference type="ARBA" id="ARBA00022679"/>
    </source>
</evidence>
<dbReference type="HAMAP" id="MF_00038">
    <property type="entry name" value="MraY"/>
    <property type="match status" value="1"/>
</dbReference>
<comment type="similarity">
    <text evidence="2">Belongs to the glycosyltransferase 4 family. MraY subfamily.</text>
</comment>
<name>A0A2P5B656_TREOI</name>
<dbReference type="PROSITE" id="PS01348">
    <property type="entry name" value="MRAY_2"/>
    <property type="match status" value="1"/>
</dbReference>
<dbReference type="GO" id="GO:0008963">
    <property type="term" value="F:phospho-N-acetylmuramoyl-pentapeptide-transferase activity"/>
    <property type="evidence" value="ECO:0007669"/>
    <property type="project" value="InterPro"/>
</dbReference>
<protein>
    <submittedName>
        <fullName evidence="9">Phospho-N-acetylmuramoyl-pentapeptide transferase</fullName>
    </submittedName>
</protein>
<dbReference type="InParanoid" id="A0A2P5B656"/>
<evidence type="ECO:0000256" key="1">
    <source>
        <dbReference type="ARBA" id="ARBA00004141"/>
    </source>
</evidence>
<feature type="transmembrane region" description="Helical" evidence="8">
    <location>
        <begin position="505"/>
        <end position="526"/>
    </location>
</feature>
<keyword evidence="10" id="KW-1185">Reference proteome</keyword>
<feature type="transmembrane region" description="Helical" evidence="8">
    <location>
        <begin position="346"/>
        <end position="365"/>
    </location>
</feature>
<evidence type="ECO:0000256" key="8">
    <source>
        <dbReference type="SAM" id="Phobius"/>
    </source>
</evidence>
<evidence type="ECO:0000256" key="4">
    <source>
        <dbReference type="ARBA" id="ARBA00022692"/>
    </source>
</evidence>
<gene>
    <name evidence="9" type="ORF">TorRG33x02_331160</name>
</gene>
<keyword evidence="6 8" id="KW-0472">Membrane</keyword>
<evidence type="ECO:0000313" key="9">
    <source>
        <dbReference type="EMBL" id="PON44274.1"/>
    </source>
</evidence>
<feature type="transmembrane region" description="Helical" evidence="8">
    <location>
        <begin position="278"/>
        <end position="297"/>
    </location>
</feature>
<feature type="transmembrane region" description="Helical" evidence="8">
    <location>
        <begin position="248"/>
        <end position="266"/>
    </location>
</feature>
<dbReference type="PANTHER" id="PTHR22926:SF5">
    <property type="entry name" value="PHOSPHO-N-ACETYLMURAMOYL-PENTAPEPTIDE-TRANSFERASE HOMOLOG"/>
    <property type="match status" value="1"/>
</dbReference>
<reference evidence="10" key="1">
    <citation type="submission" date="2016-06" db="EMBL/GenBank/DDBJ databases">
        <title>Parallel loss of symbiosis genes in relatives of nitrogen-fixing non-legume Parasponia.</title>
        <authorList>
            <person name="Van Velzen R."/>
            <person name="Holmer R."/>
            <person name="Bu F."/>
            <person name="Rutten L."/>
            <person name="Van Zeijl A."/>
            <person name="Liu W."/>
            <person name="Santuari L."/>
            <person name="Cao Q."/>
            <person name="Sharma T."/>
            <person name="Shen D."/>
            <person name="Roswanjaya Y."/>
            <person name="Wardhani T."/>
            <person name="Kalhor M.S."/>
            <person name="Jansen J."/>
            <person name="Van den Hoogen J."/>
            <person name="Gungor B."/>
            <person name="Hartog M."/>
            <person name="Hontelez J."/>
            <person name="Verver J."/>
            <person name="Yang W.-C."/>
            <person name="Schijlen E."/>
            <person name="Repin R."/>
            <person name="Schilthuizen M."/>
            <person name="Schranz E."/>
            <person name="Heidstra R."/>
            <person name="Miyata K."/>
            <person name="Fedorova E."/>
            <person name="Kohlen W."/>
            <person name="Bisseling T."/>
            <person name="Smit S."/>
            <person name="Geurts R."/>
        </authorList>
    </citation>
    <scope>NUCLEOTIDE SEQUENCE [LARGE SCALE GENOMIC DNA]</scope>
    <source>
        <strain evidence="10">cv. RG33-2</strain>
    </source>
</reference>
<dbReference type="AlphaFoldDB" id="A0A2P5B656"/>
<feature type="transmembrane region" description="Helical" evidence="8">
    <location>
        <begin position="430"/>
        <end position="450"/>
    </location>
</feature>
<dbReference type="InterPro" id="IPR003524">
    <property type="entry name" value="PNAcMuramoyl-5peptid_Trfase"/>
</dbReference>
<dbReference type="InterPro" id="IPR000715">
    <property type="entry name" value="Glycosyl_transferase_4"/>
</dbReference>
<feature type="compositionally biased region" description="Low complexity" evidence="7">
    <location>
        <begin position="8"/>
        <end position="32"/>
    </location>
</feature>
<proteinExistence type="inferred from homology"/>
<feature type="transmembrane region" description="Helical" evidence="8">
    <location>
        <begin position="163"/>
        <end position="185"/>
    </location>
</feature>
<dbReference type="PROSITE" id="PS01347">
    <property type="entry name" value="MRAY_1"/>
    <property type="match status" value="1"/>
</dbReference>
<feature type="transmembrane region" description="Helical" evidence="8">
    <location>
        <begin position="377"/>
        <end position="395"/>
    </location>
</feature>
<evidence type="ECO:0000256" key="7">
    <source>
        <dbReference type="SAM" id="MobiDB-lite"/>
    </source>
</evidence>
<keyword evidence="5 8" id="KW-1133">Transmembrane helix</keyword>
<accession>A0A2P5B656</accession>
<dbReference type="FunCoup" id="A0A2P5B656">
    <property type="interactions" value="18"/>
</dbReference>
<dbReference type="Pfam" id="PF00953">
    <property type="entry name" value="Glycos_transf_4"/>
    <property type="match status" value="1"/>
</dbReference>
<evidence type="ECO:0000256" key="6">
    <source>
        <dbReference type="ARBA" id="ARBA00023136"/>
    </source>
</evidence>
<feature type="transmembrane region" description="Helical" evidence="8">
    <location>
        <begin position="309"/>
        <end position="326"/>
    </location>
</feature>
<dbReference type="EMBL" id="JXTC01000597">
    <property type="protein sequence ID" value="PON44274.1"/>
    <property type="molecule type" value="Genomic_DNA"/>
</dbReference>
<dbReference type="GO" id="GO:0005886">
    <property type="term" value="C:plasma membrane"/>
    <property type="evidence" value="ECO:0007669"/>
    <property type="project" value="TreeGrafter"/>
</dbReference>
<dbReference type="Proteomes" id="UP000237000">
    <property type="component" value="Unassembled WGS sequence"/>
</dbReference>
<comment type="subcellular location">
    <subcellularLocation>
        <location evidence="1">Membrane</location>
        <topology evidence="1">Multi-pass membrane protein</topology>
    </subcellularLocation>
</comment>
<dbReference type="NCBIfam" id="TIGR00445">
    <property type="entry name" value="mraY"/>
    <property type="match status" value="1"/>
</dbReference>
<evidence type="ECO:0000256" key="5">
    <source>
        <dbReference type="ARBA" id="ARBA00022989"/>
    </source>
</evidence>
<dbReference type="OrthoDB" id="2020675at2759"/>
<keyword evidence="4 8" id="KW-0812">Transmembrane</keyword>
<dbReference type="CDD" id="cd06852">
    <property type="entry name" value="GT_MraY"/>
    <property type="match status" value="1"/>
</dbReference>
<dbReference type="GO" id="GO:0071555">
    <property type="term" value="P:cell wall organization"/>
    <property type="evidence" value="ECO:0007669"/>
    <property type="project" value="TreeGrafter"/>
</dbReference>
<feature type="compositionally biased region" description="Basic residues" evidence="7">
    <location>
        <begin position="33"/>
        <end position="44"/>
    </location>
</feature>
<evidence type="ECO:0000313" key="10">
    <source>
        <dbReference type="Proteomes" id="UP000237000"/>
    </source>
</evidence>
<dbReference type="STRING" id="63057.A0A2P5B656"/>
<dbReference type="InterPro" id="IPR018480">
    <property type="entry name" value="PNAcMuramoyl-5peptid_Trfase_CS"/>
</dbReference>
<feature type="transmembrane region" description="Helical" evidence="8">
    <location>
        <begin position="401"/>
        <end position="418"/>
    </location>
</feature>
<dbReference type="PANTHER" id="PTHR22926">
    <property type="entry name" value="PHOSPHO-N-ACETYLMURAMOYL-PENTAPEPTIDE-TRANSFERASE"/>
    <property type="match status" value="1"/>
</dbReference>